<dbReference type="InterPro" id="IPR001278">
    <property type="entry name" value="Arg-tRNA-ligase"/>
</dbReference>
<evidence type="ECO:0000256" key="8">
    <source>
        <dbReference type="HAMAP-Rule" id="MF_00123"/>
    </source>
</evidence>
<feature type="domain" description="DALR anticodon binding" evidence="10">
    <location>
        <begin position="445"/>
        <end position="556"/>
    </location>
</feature>
<dbReference type="GO" id="GO:0005524">
    <property type="term" value="F:ATP binding"/>
    <property type="evidence" value="ECO:0007669"/>
    <property type="project" value="UniProtKB-UniRule"/>
</dbReference>
<feature type="domain" description="Arginyl tRNA synthetase N-terminal" evidence="11">
    <location>
        <begin position="4"/>
        <end position="81"/>
    </location>
</feature>
<accession>A0A7C7ZE21</accession>
<dbReference type="SUPFAM" id="SSF55190">
    <property type="entry name" value="Arginyl-tRNA synthetase (ArgRS), N-terminal 'additional' domain"/>
    <property type="match status" value="1"/>
</dbReference>
<dbReference type="Proteomes" id="UP000589516">
    <property type="component" value="Unassembled WGS sequence"/>
</dbReference>
<dbReference type="GO" id="GO:0004814">
    <property type="term" value="F:arginine-tRNA ligase activity"/>
    <property type="evidence" value="ECO:0007669"/>
    <property type="project" value="UniProtKB-UniRule"/>
</dbReference>
<dbReference type="Pfam" id="PF05746">
    <property type="entry name" value="DALR_1"/>
    <property type="match status" value="1"/>
</dbReference>
<organism evidence="12 13">
    <name type="scientific">Marine Group III euryarchaeote</name>
    <dbReference type="NCBI Taxonomy" id="2173149"/>
    <lineage>
        <taxon>Archaea</taxon>
        <taxon>Methanobacteriati</taxon>
        <taxon>Thermoplasmatota</taxon>
        <taxon>Thermoplasmata</taxon>
        <taxon>Candidatus Thermoprofundales</taxon>
    </lineage>
</organism>
<evidence type="ECO:0000256" key="3">
    <source>
        <dbReference type="ARBA" id="ARBA00022741"/>
    </source>
</evidence>
<dbReference type="EC" id="6.1.1.19" evidence="8"/>
<evidence type="ECO:0000259" key="10">
    <source>
        <dbReference type="SMART" id="SM00836"/>
    </source>
</evidence>
<sequence length="556" mass="60028">MTHAKALAAAEETVAAALQELDWPALPLDRRPRQGDLAVICFPAAKQLRQLPEALATELAAALADRGLRATADSGYCNITLDWRPLAAPLLAEISAGDFGTRTPTGRRVLIEHTSANATGPFHMGRARNPIIGDTLARLLRYAGDEVATEYYVNDMGRQAATLAYGLRHFAPGDAPKVDHALVECYRQANTALEEDSAAKEAIYALMERCEEGDAEAADEVAGAAEKMLAGMRESLARLGAEADAYFHESALVAGGAVNDVIERLAQSALCGNDDGAKFLDLAGHGIAGRNQRFFFTRKSGLSLYTTRDVAYHLDKFDRWDMALNVLGEDHKLQSQLLGIALGELDAPAPEAVFYAFVSLPGGKMSTRAGRVVYLDDMLDEAQQRALAELEQRRPDMASAQRQALATAIGTGALRYNILRVQAEKGFTFRWQDALSFEGDSAPFTMYSHARCCAILRRADGTLGGDPPSELHPTEEALLRQLARWPATVARAADERKLHLLPSCAHGLAGALNGFYRDCPVIGSDAEGFRLALVDATRRVLADVLGLLGVVAPEEM</sequence>
<dbReference type="Pfam" id="PF03485">
    <property type="entry name" value="Arg_tRNA_synt_N"/>
    <property type="match status" value="1"/>
</dbReference>
<evidence type="ECO:0000256" key="6">
    <source>
        <dbReference type="ARBA" id="ARBA00023146"/>
    </source>
</evidence>
<dbReference type="GO" id="GO:0006420">
    <property type="term" value="P:arginyl-tRNA aminoacylation"/>
    <property type="evidence" value="ECO:0007669"/>
    <property type="project" value="UniProtKB-UniRule"/>
</dbReference>
<dbReference type="NCBIfam" id="TIGR00456">
    <property type="entry name" value="argS"/>
    <property type="match status" value="1"/>
</dbReference>
<evidence type="ECO:0000256" key="4">
    <source>
        <dbReference type="ARBA" id="ARBA00022840"/>
    </source>
</evidence>
<evidence type="ECO:0000256" key="7">
    <source>
        <dbReference type="ARBA" id="ARBA00049339"/>
    </source>
</evidence>
<evidence type="ECO:0000256" key="1">
    <source>
        <dbReference type="ARBA" id="ARBA00005594"/>
    </source>
</evidence>
<dbReference type="Gene3D" id="1.10.730.10">
    <property type="entry name" value="Isoleucyl-tRNA Synthetase, Domain 1"/>
    <property type="match status" value="1"/>
</dbReference>
<reference evidence="13" key="1">
    <citation type="journal article" date="2019" name="bioRxiv">
        <title>Genome diversification in globally distributed novel marine Proteobacteria is linked to environmental adaptation.</title>
        <authorList>
            <person name="Zhou Z."/>
            <person name="Tran P.Q."/>
            <person name="Kieft K."/>
            <person name="Anantharaman K."/>
        </authorList>
    </citation>
    <scope>NUCLEOTIDE SEQUENCE [LARGE SCALE GENOMIC DNA]</scope>
</reference>
<name>A0A7C7ZE21_9ARCH</name>
<gene>
    <name evidence="8" type="primary">argS</name>
    <name evidence="12" type="ORF">EYQ16_05345</name>
</gene>
<dbReference type="EMBL" id="DUAV01000032">
    <property type="protein sequence ID" value="HIG63919.1"/>
    <property type="molecule type" value="Genomic_DNA"/>
</dbReference>
<dbReference type="Gene3D" id="3.40.50.620">
    <property type="entry name" value="HUPs"/>
    <property type="match status" value="1"/>
</dbReference>
<keyword evidence="4 8" id="KW-0067">ATP-binding</keyword>
<dbReference type="InterPro" id="IPR036695">
    <property type="entry name" value="Arg-tRNA-synth_N_sf"/>
</dbReference>
<dbReference type="AlphaFoldDB" id="A0A7C7ZE21"/>
<keyword evidence="6 8" id="KW-0030">Aminoacyl-tRNA synthetase</keyword>
<dbReference type="SMART" id="SM00836">
    <property type="entry name" value="DALR_1"/>
    <property type="match status" value="1"/>
</dbReference>
<evidence type="ECO:0000313" key="13">
    <source>
        <dbReference type="Proteomes" id="UP000589516"/>
    </source>
</evidence>
<keyword evidence="2 8" id="KW-0436">Ligase</keyword>
<evidence type="ECO:0000259" key="11">
    <source>
        <dbReference type="SMART" id="SM01016"/>
    </source>
</evidence>
<comment type="caution">
    <text evidence="8">Lacks conserved residue(s) required for the propagation of feature annotation.</text>
</comment>
<keyword evidence="5 8" id="KW-0648">Protein biosynthesis</keyword>
<dbReference type="HAMAP" id="MF_00123">
    <property type="entry name" value="Arg_tRNA_synth"/>
    <property type="match status" value="1"/>
</dbReference>
<evidence type="ECO:0000313" key="12">
    <source>
        <dbReference type="EMBL" id="HIG63919.1"/>
    </source>
</evidence>
<dbReference type="InterPro" id="IPR014729">
    <property type="entry name" value="Rossmann-like_a/b/a_fold"/>
</dbReference>
<dbReference type="GO" id="GO:0005737">
    <property type="term" value="C:cytoplasm"/>
    <property type="evidence" value="ECO:0007669"/>
    <property type="project" value="UniProtKB-SubCell"/>
</dbReference>
<dbReference type="SUPFAM" id="SSF47323">
    <property type="entry name" value="Anticodon-binding domain of a subclass of class I aminoacyl-tRNA synthetases"/>
    <property type="match status" value="1"/>
</dbReference>
<keyword evidence="8" id="KW-0963">Cytoplasm</keyword>
<comment type="caution">
    <text evidence="12">The sequence shown here is derived from an EMBL/GenBank/DDBJ whole genome shotgun (WGS) entry which is preliminary data.</text>
</comment>
<dbReference type="Pfam" id="PF00750">
    <property type="entry name" value="tRNA-synt_1d"/>
    <property type="match status" value="1"/>
</dbReference>
<evidence type="ECO:0000256" key="2">
    <source>
        <dbReference type="ARBA" id="ARBA00022598"/>
    </source>
</evidence>
<evidence type="ECO:0000256" key="9">
    <source>
        <dbReference type="RuleBase" id="RU363038"/>
    </source>
</evidence>
<dbReference type="InterPro" id="IPR008909">
    <property type="entry name" value="DALR_anticod-bd"/>
</dbReference>
<dbReference type="SUPFAM" id="SSF52374">
    <property type="entry name" value="Nucleotidylyl transferase"/>
    <property type="match status" value="1"/>
</dbReference>
<comment type="catalytic activity">
    <reaction evidence="7 8">
        <text>tRNA(Arg) + L-arginine + ATP = L-arginyl-tRNA(Arg) + AMP + diphosphate</text>
        <dbReference type="Rhea" id="RHEA:20301"/>
        <dbReference type="Rhea" id="RHEA-COMP:9658"/>
        <dbReference type="Rhea" id="RHEA-COMP:9673"/>
        <dbReference type="ChEBI" id="CHEBI:30616"/>
        <dbReference type="ChEBI" id="CHEBI:32682"/>
        <dbReference type="ChEBI" id="CHEBI:33019"/>
        <dbReference type="ChEBI" id="CHEBI:78442"/>
        <dbReference type="ChEBI" id="CHEBI:78513"/>
        <dbReference type="ChEBI" id="CHEBI:456215"/>
        <dbReference type="EC" id="6.1.1.19"/>
    </reaction>
</comment>
<comment type="similarity">
    <text evidence="1 8 9">Belongs to the class-I aminoacyl-tRNA synthetase family.</text>
</comment>
<dbReference type="PANTHER" id="PTHR11956">
    <property type="entry name" value="ARGINYL-TRNA SYNTHETASE"/>
    <property type="match status" value="1"/>
</dbReference>
<dbReference type="InterPro" id="IPR005148">
    <property type="entry name" value="Arg-tRNA-synth_N"/>
</dbReference>
<keyword evidence="3 8" id="KW-0547">Nucleotide-binding</keyword>
<comment type="subcellular location">
    <subcellularLocation>
        <location evidence="8">Cytoplasm</location>
    </subcellularLocation>
</comment>
<dbReference type="PRINTS" id="PR01038">
    <property type="entry name" value="TRNASYNTHARG"/>
</dbReference>
<protein>
    <recommendedName>
        <fullName evidence="8">Arginine--tRNA ligase</fullName>
        <ecNumber evidence="8">6.1.1.19</ecNumber>
    </recommendedName>
    <alternativeName>
        <fullName evidence="8">Arginyl-tRNA synthetase</fullName>
        <shortName evidence="8">ArgRS</shortName>
    </alternativeName>
</protein>
<evidence type="ECO:0000256" key="5">
    <source>
        <dbReference type="ARBA" id="ARBA00022917"/>
    </source>
</evidence>
<dbReference type="SMART" id="SM01016">
    <property type="entry name" value="Arg_tRNA_synt_N"/>
    <property type="match status" value="1"/>
</dbReference>
<proteinExistence type="inferred from homology"/>
<dbReference type="InterPro" id="IPR009080">
    <property type="entry name" value="tRNAsynth_Ia_anticodon-bd"/>
</dbReference>
<dbReference type="PANTHER" id="PTHR11956:SF5">
    <property type="entry name" value="ARGININE--TRNA LIGASE, CYTOPLASMIC"/>
    <property type="match status" value="1"/>
</dbReference>
<dbReference type="InterPro" id="IPR035684">
    <property type="entry name" value="ArgRS_core"/>
</dbReference>
<dbReference type="Gene3D" id="3.30.1360.70">
    <property type="entry name" value="Arginyl tRNA synthetase N-terminal domain"/>
    <property type="match status" value="1"/>
</dbReference>